<dbReference type="RefSeq" id="WP_033432248.1">
    <property type="nucleotide sequence ID" value="NZ_CP034550.1"/>
</dbReference>
<dbReference type="InterPro" id="IPR012675">
    <property type="entry name" value="Beta-grasp_dom_sf"/>
</dbReference>
<dbReference type="SUPFAM" id="SSF54285">
    <property type="entry name" value="MoaD/ThiS"/>
    <property type="match status" value="1"/>
</dbReference>
<gene>
    <name evidence="1" type="primary">thiS</name>
    <name evidence="1" type="ORF">EKG83_02165</name>
</gene>
<proteinExistence type="predicted"/>
<organism evidence="1 2">
    <name type="scientific">Saccharothrix syringae</name>
    <name type="common">Nocardiopsis syringae</name>
    <dbReference type="NCBI Taxonomy" id="103733"/>
    <lineage>
        <taxon>Bacteria</taxon>
        <taxon>Bacillati</taxon>
        <taxon>Actinomycetota</taxon>
        <taxon>Actinomycetes</taxon>
        <taxon>Pseudonocardiales</taxon>
        <taxon>Pseudonocardiaceae</taxon>
        <taxon>Saccharothrix</taxon>
    </lineage>
</organism>
<protein>
    <submittedName>
        <fullName evidence="1">Sulfur carrier protein ThiS</fullName>
    </submittedName>
</protein>
<dbReference type="PANTHER" id="PTHR34472">
    <property type="entry name" value="SULFUR CARRIER PROTEIN THIS"/>
    <property type="match status" value="1"/>
</dbReference>
<dbReference type="NCBIfam" id="TIGR01683">
    <property type="entry name" value="thiS"/>
    <property type="match status" value="1"/>
</dbReference>
<name>A0A5Q0GR23_SACSY</name>
<evidence type="ECO:0000313" key="1">
    <source>
        <dbReference type="EMBL" id="QFZ16429.1"/>
    </source>
</evidence>
<dbReference type="InterPro" id="IPR010035">
    <property type="entry name" value="Thi_S"/>
</dbReference>
<evidence type="ECO:0000313" key="2">
    <source>
        <dbReference type="Proteomes" id="UP000325787"/>
    </source>
</evidence>
<dbReference type="KEGG" id="ssyi:EKG83_02165"/>
<accession>A0A5Q0GR23</accession>
<dbReference type="Proteomes" id="UP000325787">
    <property type="component" value="Chromosome"/>
</dbReference>
<dbReference type="InterPro" id="IPR003749">
    <property type="entry name" value="ThiS/MoaD-like"/>
</dbReference>
<reference evidence="2" key="1">
    <citation type="journal article" date="2021" name="Curr. Microbiol.">
        <title>Complete genome of nocamycin-producing strain Saccharothrix syringae NRRL B-16468 reveals the biosynthetic potential for secondary metabolites.</title>
        <authorList>
            <person name="Mo X."/>
            <person name="Yang S."/>
        </authorList>
    </citation>
    <scope>NUCLEOTIDE SEQUENCE [LARGE SCALE GENOMIC DNA]</scope>
    <source>
        <strain evidence="2">ATCC 51364 / DSM 43886 / JCM 6844 / KCTC 9398 / NBRC 14523 / NRRL B-16468 / INA 2240</strain>
    </source>
</reference>
<dbReference type="Pfam" id="PF02597">
    <property type="entry name" value="ThiS"/>
    <property type="match status" value="1"/>
</dbReference>
<dbReference type="CDD" id="cd00565">
    <property type="entry name" value="Ubl_ThiS"/>
    <property type="match status" value="1"/>
</dbReference>
<dbReference type="InterPro" id="IPR016155">
    <property type="entry name" value="Mopterin_synth/thiamin_S_b"/>
</dbReference>
<dbReference type="PANTHER" id="PTHR34472:SF1">
    <property type="entry name" value="SULFUR CARRIER PROTEIN THIS"/>
    <property type="match status" value="1"/>
</dbReference>
<keyword evidence="2" id="KW-1185">Reference proteome</keyword>
<dbReference type="Gene3D" id="3.10.20.30">
    <property type="match status" value="1"/>
</dbReference>
<dbReference type="EMBL" id="CP034550">
    <property type="protein sequence ID" value="QFZ16429.1"/>
    <property type="molecule type" value="Genomic_DNA"/>
</dbReference>
<sequence length="66" mass="6502">MKARINGVERELADGTTVAAVLTMLDAPAGGVAVAVDGEVVPRATWGTTAVPDGAVVEVLTAVQGG</sequence>
<dbReference type="AlphaFoldDB" id="A0A5Q0GR23"/>